<dbReference type="AlphaFoldDB" id="A2FMF5"/>
<proteinExistence type="predicted"/>
<evidence type="ECO:0000313" key="1">
    <source>
        <dbReference type="EMBL" id="EAX93930.1"/>
    </source>
</evidence>
<keyword evidence="2" id="KW-1185">Reference proteome</keyword>
<protein>
    <submittedName>
        <fullName evidence="1">Uncharacterized protein</fullName>
    </submittedName>
</protein>
<reference evidence="1" key="2">
    <citation type="journal article" date="2007" name="Science">
        <title>Draft genome sequence of the sexually transmitted pathogen Trichomonas vaginalis.</title>
        <authorList>
            <person name="Carlton J.M."/>
            <person name="Hirt R.P."/>
            <person name="Silva J.C."/>
            <person name="Delcher A.L."/>
            <person name="Schatz M."/>
            <person name="Zhao Q."/>
            <person name="Wortman J.R."/>
            <person name="Bidwell S.L."/>
            <person name="Alsmark U.C.M."/>
            <person name="Besteiro S."/>
            <person name="Sicheritz-Ponten T."/>
            <person name="Noel C.J."/>
            <person name="Dacks J.B."/>
            <person name="Foster P.G."/>
            <person name="Simillion C."/>
            <person name="Van de Peer Y."/>
            <person name="Miranda-Saavedra D."/>
            <person name="Barton G.J."/>
            <person name="Westrop G.D."/>
            <person name="Mueller S."/>
            <person name="Dessi D."/>
            <person name="Fiori P.L."/>
            <person name="Ren Q."/>
            <person name="Paulsen I."/>
            <person name="Zhang H."/>
            <person name="Bastida-Corcuera F.D."/>
            <person name="Simoes-Barbosa A."/>
            <person name="Brown M.T."/>
            <person name="Hayes R.D."/>
            <person name="Mukherjee M."/>
            <person name="Okumura C.Y."/>
            <person name="Schneider R."/>
            <person name="Smith A.J."/>
            <person name="Vanacova S."/>
            <person name="Villalvazo M."/>
            <person name="Haas B.J."/>
            <person name="Pertea M."/>
            <person name="Feldblyum T.V."/>
            <person name="Utterback T.R."/>
            <person name="Shu C.L."/>
            <person name="Osoegawa K."/>
            <person name="de Jong P.J."/>
            <person name="Hrdy I."/>
            <person name="Horvathova L."/>
            <person name="Zubacova Z."/>
            <person name="Dolezal P."/>
            <person name="Malik S.B."/>
            <person name="Logsdon J.M. Jr."/>
            <person name="Henze K."/>
            <person name="Gupta A."/>
            <person name="Wang C.C."/>
            <person name="Dunne R.L."/>
            <person name="Upcroft J.A."/>
            <person name="Upcroft P."/>
            <person name="White O."/>
            <person name="Salzberg S.L."/>
            <person name="Tang P."/>
            <person name="Chiu C.-H."/>
            <person name="Lee Y.-S."/>
            <person name="Embley T.M."/>
            <person name="Coombs G.H."/>
            <person name="Mottram J.C."/>
            <person name="Tachezy J."/>
            <person name="Fraser-Liggett C.M."/>
            <person name="Johnson P.J."/>
        </authorList>
    </citation>
    <scope>NUCLEOTIDE SEQUENCE [LARGE SCALE GENOMIC DNA]</scope>
    <source>
        <strain evidence="1">G3</strain>
    </source>
</reference>
<dbReference type="Proteomes" id="UP000001542">
    <property type="component" value="Unassembled WGS sequence"/>
</dbReference>
<name>A2FMF5_TRIV3</name>
<dbReference type="InParanoid" id="A2FMF5"/>
<gene>
    <name evidence="1" type="ORF">TVAG_342470</name>
</gene>
<dbReference type="EMBL" id="DS113885">
    <property type="protein sequence ID" value="EAX93930.1"/>
    <property type="molecule type" value="Genomic_DNA"/>
</dbReference>
<accession>A2FMF5</accession>
<reference evidence="1" key="1">
    <citation type="submission" date="2006-10" db="EMBL/GenBank/DDBJ databases">
        <authorList>
            <person name="Amadeo P."/>
            <person name="Zhao Q."/>
            <person name="Wortman J."/>
            <person name="Fraser-Liggett C."/>
            <person name="Carlton J."/>
        </authorList>
    </citation>
    <scope>NUCLEOTIDE SEQUENCE</scope>
    <source>
        <strain evidence="1">G3</strain>
    </source>
</reference>
<evidence type="ECO:0000313" key="2">
    <source>
        <dbReference type="Proteomes" id="UP000001542"/>
    </source>
</evidence>
<sequence length="116" mass="14086">MTQTSPTDKTQGVIDVEALKKEIREQILSELKEQKQEQKPERPKRKLSEKQLAAFSWLEDKRTHVCWRRKLEKKLKQKLEKKLKQRKSKWFIFIRIKCIDKYLYLLRSVVKTLTSK</sequence>
<organism evidence="1 2">
    <name type="scientific">Trichomonas vaginalis (strain ATCC PRA-98 / G3)</name>
    <dbReference type="NCBI Taxonomy" id="412133"/>
    <lineage>
        <taxon>Eukaryota</taxon>
        <taxon>Metamonada</taxon>
        <taxon>Parabasalia</taxon>
        <taxon>Trichomonadida</taxon>
        <taxon>Trichomonadidae</taxon>
        <taxon>Trichomonas</taxon>
    </lineage>
</organism>
<dbReference type="SMR" id="A2FMF5"/>
<dbReference type="VEuPathDB" id="TrichDB:TVAG_TEG_DS113885_1_4"/>